<proteinExistence type="predicted"/>
<dbReference type="EMBL" id="CP013690">
    <property type="protein sequence ID" value="ALU27933.1"/>
    <property type="molecule type" value="Genomic_DNA"/>
</dbReference>
<dbReference type="GO" id="GO:0016989">
    <property type="term" value="F:sigma factor antagonist activity"/>
    <property type="evidence" value="ECO:0007669"/>
    <property type="project" value="TreeGrafter"/>
</dbReference>
<dbReference type="KEGG" id="mod:AS202_18050"/>
<evidence type="ECO:0000259" key="3">
    <source>
        <dbReference type="Pfam" id="PF16344"/>
    </source>
</evidence>
<keyword evidence="1" id="KW-1133">Transmembrane helix</keyword>
<name>A0AAI8C772_9FLAO</name>
<organism evidence="4 5">
    <name type="scientific">Myroides odoratimimus</name>
    <dbReference type="NCBI Taxonomy" id="76832"/>
    <lineage>
        <taxon>Bacteria</taxon>
        <taxon>Pseudomonadati</taxon>
        <taxon>Bacteroidota</taxon>
        <taxon>Flavobacteriia</taxon>
        <taxon>Flavobacteriales</taxon>
        <taxon>Flavobacteriaceae</taxon>
        <taxon>Myroides</taxon>
    </lineage>
</organism>
<keyword evidence="1" id="KW-0812">Transmembrane</keyword>
<dbReference type="InterPro" id="IPR032508">
    <property type="entry name" value="FecR_C"/>
</dbReference>
<dbReference type="Gene3D" id="2.60.120.1440">
    <property type="match status" value="1"/>
</dbReference>
<protein>
    <recommendedName>
        <fullName evidence="6">Iron dicitrate transport regulator FecR</fullName>
    </recommendedName>
</protein>
<keyword evidence="1" id="KW-0472">Membrane</keyword>
<dbReference type="Proteomes" id="UP000069030">
    <property type="component" value="Chromosome"/>
</dbReference>
<feature type="domain" description="Protein FecR C-terminal" evidence="3">
    <location>
        <begin position="237"/>
        <end position="303"/>
    </location>
</feature>
<reference evidence="4 5" key="1">
    <citation type="journal article" date="2016" name="J. Zhejiang Univ. Sci. B">
        <title>Antibiotic resistance mechanisms of Myroides sp.</title>
        <authorList>
            <person name="Hu S."/>
            <person name="Yuan S."/>
            <person name="Qu H."/>
            <person name="Jiang T."/>
            <person name="Zhou Y."/>
            <person name="Wang M."/>
            <person name="Ming D."/>
        </authorList>
    </citation>
    <scope>NUCLEOTIDE SEQUENCE [LARGE SCALE GENOMIC DNA]</scope>
    <source>
        <strain evidence="4 5">PR63039</strain>
    </source>
</reference>
<dbReference type="AlphaFoldDB" id="A0AAI8C772"/>
<evidence type="ECO:0000259" key="2">
    <source>
        <dbReference type="Pfam" id="PF04773"/>
    </source>
</evidence>
<dbReference type="Gene3D" id="3.55.50.30">
    <property type="match status" value="1"/>
</dbReference>
<dbReference type="InterPro" id="IPR012373">
    <property type="entry name" value="Ferrdict_sens_TM"/>
</dbReference>
<dbReference type="PIRSF" id="PIRSF018266">
    <property type="entry name" value="FecR"/>
    <property type="match status" value="1"/>
</dbReference>
<dbReference type="RefSeq" id="WP_058699819.1">
    <property type="nucleotide sequence ID" value="NZ_CP013690.1"/>
</dbReference>
<dbReference type="InterPro" id="IPR006860">
    <property type="entry name" value="FecR"/>
</dbReference>
<evidence type="ECO:0000256" key="1">
    <source>
        <dbReference type="SAM" id="Phobius"/>
    </source>
</evidence>
<accession>A0AAI8C772</accession>
<dbReference type="PANTHER" id="PTHR30273:SF2">
    <property type="entry name" value="PROTEIN FECR"/>
    <property type="match status" value="1"/>
</dbReference>
<gene>
    <name evidence="4" type="ORF">AS202_18050</name>
</gene>
<dbReference type="PANTHER" id="PTHR30273">
    <property type="entry name" value="PERIPLASMIC SIGNAL SENSOR AND SIGMA FACTOR ACTIVATOR FECR-RELATED"/>
    <property type="match status" value="1"/>
</dbReference>
<evidence type="ECO:0000313" key="4">
    <source>
        <dbReference type="EMBL" id="ALU27933.1"/>
    </source>
</evidence>
<evidence type="ECO:0008006" key="6">
    <source>
        <dbReference type="Google" id="ProtNLM"/>
    </source>
</evidence>
<dbReference type="Pfam" id="PF04773">
    <property type="entry name" value="FecR"/>
    <property type="match status" value="1"/>
</dbReference>
<dbReference type="Pfam" id="PF16344">
    <property type="entry name" value="FecR_C"/>
    <property type="match status" value="1"/>
</dbReference>
<feature type="transmembrane region" description="Helical" evidence="1">
    <location>
        <begin position="68"/>
        <end position="87"/>
    </location>
</feature>
<evidence type="ECO:0000313" key="5">
    <source>
        <dbReference type="Proteomes" id="UP000069030"/>
    </source>
</evidence>
<sequence>MIKQFKQILSKYVDKTASEEEEALVDKYFERMQVKGLSPNNVTPSLGEEIKVRIDKRIKSKKKSSRTLYYKVAVVAVVLLSLSYVMFYTKEEVEFVEHYADKGQQLQFYLSDSTYVHLNSSSKLIYPKTFNGSIREVQLVGEAFFEVKHTSTDIPFIVVSPKLNTQVLGTKFNVNDSPNETVEVSVYEGKVKVEDKQSNNSIILIKNERVTLVNHDDLSKSTLEEGQFNLWYKGEVKFNHMRIDEVITVLNRRFNIRLKLPTGEIPTTTISGDFTSDKVSDILQSLQFIYGVKYQKQEDGQIVLYLK</sequence>
<feature type="domain" description="FecR protein" evidence="2">
    <location>
        <begin position="101"/>
        <end position="192"/>
    </location>
</feature>